<dbReference type="EMBL" id="CP010525">
    <property type="protein sequence ID" value="AJO24650.1"/>
    <property type="molecule type" value="Genomic_DNA"/>
</dbReference>
<evidence type="ECO:0000313" key="2">
    <source>
        <dbReference type="Proteomes" id="UP000032024"/>
    </source>
</evidence>
<accession>A0AAN0TAH3</accession>
<organism evidence="1 2">
    <name type="scientific">Heyndrickxia coagulans</name>
    <name type="common">Weizmannia coagulans</name>
    <dbReference type="NCBI Taxonomy" id="1398"/>
    <lineage>
        <taxon>Bacteria</taxon>
        <taxon>Bacillati</taxon>
        <taxon>Bacillota</taxon>
        <taxon>Bacilli</taxon>
        <taxon>Bacillales</taxon>
        <taxon>Bacillaceae</taxon>
        <taxon>Heyndrickxia</taxon>
    </lineage>
</organism>
<reference evidence="2" key="1">
    <citation type="submission" date="2015-01" db="EMBL/GenBank/DDBJ databases">
        <title>Comparative genome analysis of Bacillus coagulans HM-08, Clostridium butyricum HM-68, Bacillus subtilis HM-66 and Bacillus paralicheniformis BL-09.</title>
        <authorList>
            <person name="Zhang H."/>
        </authorList>
    </citation>
    <scope>NUCLEOTIDE SEQUENCE [LARGE SCALE GENOMIC DNA]</scope>
    <source>
        <strain evidence="2">HM-08</strain>
    </source>
</reference>
<protein>
    <submittedName>
        <fullName evidence="1">Uncharacterized protein</fullName>
    </submittedName>
</protein>
<dbReference type="Proteomes" id="UP000032024">
    <property type="component" value="Chromosome"/>
</dbReference>
<sequence length="65" mass="7756">MLHERLWPGESHMDFGSVRTRGKNPLFPSMKNFKNLKKEQQECLNCGKTWRLPVKNRFDTHLKTL</sequence>
<keyword evidence="2" id="KW-1185">Reference proteome</keyword>
<gene>
    <name evidence="1" type="ORF">SB48_HM08orf06127</name>
</gene>
<name>A0AAN0TAH3_HEYCO</name>
<proteinExistence type="predicted"/>
<dbReference type="AlphaFoldDB" id="A0AAN0TAH3"/>
<evidence type="ECO:0000313" key="1">
    <source>
        <dbReference type="EMBL" id="AJO24650.1"/>
    </source>
</evidence>